<evidence type="ECO:0000256" key="1">
    <source>
        <dbReference type="ARBA" id="ARBA00004141"/>
    </source>
</evidence>
<evidence type="ECO:0000313" key="9">
    <source>
        <dbReference type="EMBL" id="KAF3842659.1"/>
    </source>
</evidence>
<feature type="transmembrane region" description="Helical" evidence="8">
    <location>
        <begin position="206"/>
        <end position="225"/>
    </location>
</feature>
<sequence length="797" mass="87004">MSLSVHAGVPSVPMEWVFIMNRMSSQGSSAAQRRRMALGVVILLLVDVIWVVSSELTSYIFRQQEYNKPFFSTFTKTSMFVLYLLGFLLWRPWRQQCTGSLKRRHSAFFADAEAYFAPCNTDTTVSNCLSEPLYVPVKFQDVPAEPSHCLMGDCESSASRKQRVRFSNVMEVRQLPSTQALEAKLSRMSYPAAKDHEAMLRTVGKLTITDVAKISFFFCFVWFLANLSYQEALSDTQVAIVNVLSSTSGLFTLILAAIFPSNSSDRFTLSKLLAVTLSMGGVTLVSFSSMDNPDDKGVSGSLWSLAGAVLYAVYIVMIKRRVDREDKLDIPMFFVYLLLFHEGVSPQRTEASDSCCVSQGCVGLFNLLLLLCVSGCVGLFNLLLLLLCVSGFVGLFNLLLLLCVSGCVGLFNLLLLLCVSGFVGLFNLLLLCVSGCVGLFNLLLLLCVSGFVGLFNLLLLLCVSGCVGLFNLLLLLCVSGCVGLFNLLLLCVSGCGLFNLLLLCVSGFVGLFNLLLLCVSGFVVCSTCCCCCVSQGVWVCSTCCCCCVSQGVWVCSTCCVSQGVGLFNLLLLLCVSGCVGLFNLLRVSGCVGLFNLLLLCVSGFVGLFNLLLLCVSGFVGLFNLLLLWPGFLLLHYTGFEAFELPSQLVWTYILINGLIGTVLSEGCFLTSSLIGTLALSLTIPLSIMADICMQKVRFSWLFFAGAVPVFLSFFIATLLCHYNNWDPVLVGLRRAYVFICRKHRIQRYSSLSGFRGITRTLHSDNCQKTASSVKALFLYTASPLAKEASARDPAANT</sequence>
<feature type="non-terminal residue" evidence="9">
    <location>
        <position position="1"/>
    </location>
</feature>
<feature type="transmembrane region" description="Helical" evidence="8">
    <location>
        <begin position="649"/>
        <end position="679"/>
    </location>
</feature>
<proteinExistence type="inferred from homology"/>
<keyword evidence="5 8" id="KW-0472">Membrane</keyword>
<evidence type="ECO:0000256" key="2">
    <source>
        <dbReference type="ARBA" id="ARBA00007863"/>
    </source>
</evidence>
<keyword evidence="3 8" id="KW-0812">Transmembrane</keyword>
<feature type="transmembrane region" description="Helical" evidence="8">
    <location>
        <begin position="500"/>
        <end position="524"/>
    </location>
</feature>
<dbReference type="Proteomes" id="UP000518266">
    <property type="component" value="Unassembled WGS sequence"/>
</dbReference>
<feature type="transmembrane region" description="Helical" evidence="8">
    <location>
        <begin position="36"/>
        <end position="53"/>
    </location>
</feature>
<feature type="transmembrane region" description="Helical" evidence="8">
    <location>
        <begin position="398"/>
        <end position="419"/>
    </location>
</feature>
<feature type="transmembrane region" description="Helical" evidence="8">
    <location>
        <begin position="237"/>
        <end position="260"/>
    </location>
</feature>
<evidence type="ECO:0000256" key="4">
    <source>
        <dbReference type="ARBA" id="ARBA00022989"/>
    </source>
</evidence>
<comment type="function">
    <text evidence="6">Putative solute transporter.</text>
</comment>
<feature type="transmembrane region" description="Helical" evidence="8">
    <location>
        <begin position="596"/>
        <end position="629"/>
    </location>
</feature>
<evidence type="ECO:0000256" key="5">
    <source>
        <dbReference type="ARBA" id="ARBA00023136"/>
    </source>
</evidence>
<evidence type="ECO:0000313" key="10">
    <source>
        <dbReference type="Proteomes" id="UP000518266"/>
    </source>
</evidence>
<keyword evidence="4 8" id="KW-1133">Transmembrane helix</keyword>
<dbReference type="PANTHER" id="PTHR23051:SF0">
    <property type="entry name" value="SOLUTE CARRIER FAMILY 35 MEMBER F5"/>
    <property type="match status" value="1"/>
</dbReference>
<comment type="caution">
    <text evidence="9">The sequence shown here is derived from an EMBL/GenBank/DDBJ whole genome shotgun (WGS) entry which is preliminary data.</text>
</comment>
<feature type="transmembrane region" description="Helical" evidence="8">
    <location>
        <begin position="73"/>
        <end position="93"/>
    </location>
</feature>
<feature type="transmembrane region" description="Helical" evidence="8">
    <location>
        <begin position="367"/>
        <end position="392"/>
    </location>
</feature>
<accession>A0A7J5Y1J2</accession>
<feature type="transmembrane region" description="Helical" evidence="8">
    <location>
        <begin position="565"/>
        <end position="584"/>
    </location>
</feature>
<protein>
    <recommendedName>
        <fullName evidence="7">Solute carrier family 35 member F5</fullName>
    </recommendedName>
</protein>
<evidence type="ECO:0000256" key="7">
    <source>
        <dbReference type="ARBA" id="ARBA00040744"/>
    </source>
</evidence>
<evidence type="ECO:0000256" key="8">
    <source>
        <dbReference type="SAM" id="Phobius"/>
    </source>
</evidence>
<reference evidence="9 10" key="1">
    <citation type="submission" date="2020-03" db="EMBL/GenBank/DDBJ databases">
        <title>Dissostichus mawsoni Genome sequencing and assembly.</title>
        <authorList>
            <person name="Park H."/>
        </authorList>
    </citation>
    <scope>NUCLEOTIDE SEQUENCE [LARGE SCALE GENOMIC DNA]</scope>
    <source>
        <strain evidence="9">DM0001</strain>
        <tissue evidence="9">Muscle</tissue>
    </source>
</reference>
<comment type="similarity">
    <text evidence="2">Belongs to the SLC35F solute transporter family.</text>
</comment>
<comment type="subcellular location">
    <subcellularLocation>
        <location evidence="1">Membrane</location>
        <topology evidence="1">Multi-pass membrane protein</topology>
    </subcellularLocation>
</comment>
<gene>
    <name evidence="9" type="ORF">F7725_001508</name>
</gene>
<organism evidence="9 10">
    <name type="scientific">Dissostichus mawsoni</name>
    <name type="common">Antarctic cod</name>
    <dbReference type="NCBI Taxonomy" id="36200"/>
    <lineage>
        <taxon>Eukaryota</taxon>
        <taxon>Metazoa</taxon>
        <taxon>Chordata</taxon>
        <taxon>Craniata</taxon>
        <taxon>Vertebrata</taxon>
        <taxon>Euteleostomi</taxon>
        <taxon>Actinopterygii</taxon>
        <taxon>Neopterygii</taxon>
        <taxon>Teleostei</taxon>
        <taxon>Neoteleostei</taxon>
        <taxon>Acanthomorphata</taxon>
        <taxon>Eupercaria</taxon>
        <taxon>Perciformes</taxon>
        <taxon>Notothenioidei</taxon>
        <taxon>Nototheniidae</taxon>
        <taxon>Dissostichus</taxon>
    </lineage>
</organism>
<dbReference type="GO" id="GO:0016020">
    <property type="term" value="C:membrane"/>
    <property type="evidence" value="ECO:0007669"/>
    <property type="project" value="UniProtKB-SubCell"/>
</dbReference>
<feature type="transmembrane region" description="Helical" evidence="8">
    <location>
        <begin position="426"/>
        <end position="452"/>
    </location>
</feature>
<dbReference type="OrthoDB" id="10041630at2759"/>
<feature type="transmembrane region" description="Helical" evidence="8">
    <location>
        <begin position="458"/>
        <end position="488"/>
    </location>
</feature>
<name>A0A7J5Y1J2_DISMA</name>
<dbReference type="SUPFAM" id="SSF103481">
    <property type="entry name" value="Multidrug resistance efflux transporter EmrE"/>
    <property type="match status" value="1"/>
</dbReference>
<dbReference type="InterPro" id="IPR037185">
    <property type="entry name" value="EmrE-like"/>
</dbReference>
<keyword evidence="10" id="KW-1185">Reference proteome</keyword>
<feature type="transmembrane region" description="Helical" evidence="8">
    <location>
        <begin position="302"/>
        <end position="318"/>
    </location>
</feature>
<feature type="transmembrane region" description="Helical" evidence="8">
    <location>
        <begin position="700"/>
        <end position="719"/>
    </location>
</feature>
<dbReference type="EMBL" id="JAAKFY010000018">
    <property type="protein sequence ID" value="KAF3842659.1"/>
    <property type="molecule type" value="Genomic_DNA"/>
</dbReference>
<dbReference type="PANTHER" id="PTHR23051">
    <property type="entry name" value="SOLUTE CARRIER FAMILY 35, MEMBER F5"/>
    <property type="match status" value="1"/>
</dbReference>
<evidence type="ECO:0000256" key="3">
    <source>
        <dbReference type="ARBA" id="ARBA00022692"/>
    </source>
</evidence>
<feature type="transmembrane region" description="Helical" evidence="8">
    <location>
        <begin position="272"/>
        <end position="290"/>
    </location>
</feature>
<dbReference type="AlphaFoldDB" id="A0A7J5Y1J2"/>
<evidence type="ECO:0000256" key="6">
    <source>
        <dbReference type="ARBA" id="ARBA00037727"/>
    </source>
</evidence>